<dbReference type="Pfam" id="PF23023">
    <property type="entry name" value="Anti-Pycsar_Apyc1"/>
    <property type="match status" value="1"/>
</dbReference>
<dbReference type="Proteomes" id="UP000592216">
    <property type="component" value="Unassembled WGS sequence"/>
</dbReference>
<accession>A0A850QB36</accession>
<keyword evidence="1 4" id="KW-0378">Hydrolase</keyword>
<sequence>MYKRQTQGRSPQILGRLRQSLRVSVLVAICAALPVAATVSQAQDTAATSPELVVTLLGTGTPSADLRRAGFANLVQAGGTTLLFDAGRNVVTRLQQMDLAIGAVDAVFITHFHSDHVNGLDDILMSGYLTGPIGGRKGPLGLYGPPGVAALAEGIRTAHQGDITTRMADEGVDEAATHFDVHEAAPGVVFDADGVKVTMFPVNHGELIDPSVGYRVDYAGKSVTFSSDTKFDPAVIEAGRGTDLLVHSVGTAPDQMLDLPFVRRILNHHSSPQDVGRVFSEAAPKIGVLSHVVRLENPKFDRVRMSDIVTRVRETYDGPMIVAEDLMQFRIADNVSVLMADQ</sequence>
<dbReference type="InterPro" id="IPR044094">
    <property type="entry name" value="AtsA-like_MBL-fold"/>
</dbReference>
<evidence type="ECO:0000313" key="4">
    <source>
        <dbReference type="EMBL" id="NVO25552.1"/>
    </source>
</evidence>
<dbReference type="Gene3D" id="3.60.15.10">
    <property type="entry name" value="Ribonuclease Z/Hydroxyacylglutathione hydrolase-like"/>
    <property type="match status" value="1"/>
</dbReference>
<comment type="caution">
    <text evidence="4">The sequence shown here is derived from an EMBL/GenBank/DDBJ whole genome shotgun (WGS) entry which is preliminary data.</text>
</comment>
<reference evidence="4 5" key="1">
    <citation type="submission" date="2020-04" db="EMBL/GenBank/DDBJ databases">
        <title>Donghicola sp., a member of the Rhodobacteraceae family isolated from mangrove forest in Thailand.</title>
        <authorList>
            <person name="Charoenyingcharoen P."/>
            <person name="Yukphan P."/>
        </authorList>
    </citation>
    <scope>NUCLEOTIDE SEQUENCE [LARGE SCALE GENOMIC DNA]</scope>
    <source>
        <strain evidence="4 5">B5-SW-15</strain>
    </source>
</reference>
<gene>
    <name evidence="4" type="ORF">HJ536_19545</name>
</gene>
<feature type="signal peptide" evidence="2">
    <location>
        <begin position="1"/>
        <end position="42"/>
    </location>
</feature>
<organism evidence="4 5">
    <name type="scientific">Donghicola mangrovi</name>
    <dbReference type="NCBI Taxonomy" id="2729614"/>
    <lineage>
        <taxon>Bacteria</taxon>
        <taxon>Pseudomonadati</taxon>
        <taxon>Pseudomonadota</taxon>
        <taxon>Alphaproteobacteria</taxon>
        <taxon>Rhodobacterales</taxon>
        <taxon>Roseobacteraceae</taxon>
        <taxon>Donghicola</taxon>
    </lineage>
</organism>
<dbReference type="SMART" id="SM00849">
    <property type="entry name" value="Lactamase_B"/>
    <property type="match status" value="1"/>
</dbReference>
<dbReference type="CDD" id="cd07719">
    <property type="entry name" value="arylsulfatase_AtsA-like_MBL-fold"/>
    <property type="match status" value="1"/>
</dbReference>
<protein>
    <submittedName>
        <fullName evidence="4">MBL fold metallo-hydrolase</fullName>
    </submittedName>
</protein>
<proteinExistence type="predicted"/>
<dbReference type="SUPFAM" id="SSF56281">
    <property type="entry name" value="Metallo-hydrolase/oxidoreductase"/>
    <property type="match status" value="1"/>
</dbReference>
<dbReference type="InterPro" id="IPR036866">
    <property type="entry name" value="RibonucZ/Hydroxyglut_hydro"/>
</dbReference>
<evidence type="ECO:0000313" key="5">
    <source>
        <dbReference type="Proteomes" id="UP000592216"/>
    </source>
</evidence>
<dbReference type="GO" id="GO:0042781">
    <property type="term" value="F:3'-tRNA processing endoribonuclease activity"/>
    <property type="evidence" value="ECO:0007669"/>
    <property type="project" value="TreeGrafter"/>
</dbReference>
<dbReference type="PANTHER" id="PTHR46018:SF2">
    <property type="entry name" value="ZINC PHOSPHODIESTERASE ELAC PROTEIN 1"/>
    <property type="match status" value="1"/>
</dbReference>
<dbReference type="EMBL" id="JABCJE010000018">
    <property type="protein sequence ID" value="NVO25552.1"/>
    <property type="molecule type" value="Genomic_DNA"/>
</dbReference>
<keyword evidence="2" id="KW-0732">Signal</keyword>
<dbReference type="PANTHER" id="PTHR46018">
    <property type="entry name" value="ZINC PHOSPHODIESTERASE ELAC PROTEIN 1"/>
    <property type="match status" value="1"/>
</dbReference>
<evidence type="ECO:0000259" key="3">
    <source>
        <dbReference type="SMART" id="SM00849"/>
    </source>
</evidence>
<feature type="chain" id="PRO_5032450164" evidence="2">
    <location>
        <begin position="43"/>
        <end position="342"/>
    </location>
</feature>
<evidence type="ECO:0000256" key="2">
    <source>
        <dbReference type="SAM" id="SignalP"/>
    </source>
</evidence>
<feature type="domain" description="Metallo-beta-lactamase" evidence="3">
    <location>
        <begin position="69"/>
        <end position="269"/>
    </location>
</feature>
<name>A0A850QB36_9RHOB</name>
<dbReference type="AlphaFoldDB" id="A0A850QB36"/>
<dbReference type="RefSeq" id="WP_177159080.1">
    <property type="nucleotide sequence ID" value="NZ_JABCJE010000018.1"/>
</dbReference>
<dbReference type="InterPro" id="IPR001279">
    <property type="entry name" value="Metallo-B-lactamas"/>
</dbReference>
<evidence type="ECO:0000256" key="1">
    <source>
        <dbReference type="ARBA" id="ARBA00022801"/>
    </source>
</evidence>